<dbReference type="PROSITE" id="PS51348">
    <property type="entry name" value="GLYCOSYL_HYDROL_F22_2"/>
    <property type="match status" value="1"/>
</dbReference>
<protein>
    <recommendedName>
        <fullName evidence="2">lysozyme</fullName>
        <ecNumber evidence="2">3.2.1.17</ecNumber>
    </recommendedName>
</protein>
<dbReference type="SUPFAM" id="SSF53955">
    <property type="entry name" value="Lysozyme-like"/>
    <property type="match status" value="1"/>
</dbReference>
<keyword evidence="5" id="KW-0378">Hydrolase</keyword>
<dbReference type="SMART" id="SM00263">
    <property type="entry name" value="LYZ1"/>
    <property type="match status" value="1"/>
</dbReference>
<sequence length="144" mass="15811">MKQIAIIVTVAIFCTVIGIGESKTFSECELAKLLHRTYGFDKNKVNNFVCLAQAESSLTTTKTHKNSNGSTDYGLFQINNKYWCSAAGYTSGNECKVSCADLLTNDITKAVNCANKVFARHGYSAWYGWKAKCASGVKDLSYCM</sequence>
<evidence type="ECO:0000256" key="1">
    <source>
        <dbReference type="ARBA" id="ARBA00000632"/>
    </source>
</evidence>
<evidence type="ECO:0000313" key="9">
    <source>
        <dbReference type="EnsemblMetazoa" id="AALFPA23_019533.P28735"/>
    </source>
</evidence>
<accession>A0ABM1ZL42</accession>
<feature type="domain" description="Glycosyl hydrolases family 22 (GH22)" evidence="8">
    <location>
        <begin position="95"/>
        <end position="113"/>
    </location>
</feature>
<dbReference type="CDD" id="cd16899">
    <property type="entry name" value="LYZ_C_invert"/>
    <property type="match status" value="1"/>
</dbReference>
<dbReference type="PANTHER" id="PTHR11407:SF63">
    <property type="entry name" value="LYSOZYME C"/>
    <property type="match status" value="1"/>
</dbReference>
<evidence type="ECO:0000256" key="5">
    <source>
        <dbReference type="ARBA" id="ARBA00023295"/>
    </source>
</evidence>
<proteinExistence type="inferred from homology"/>
<keyword evidence="7" id="KW-0732">Signal</keyword>
<dbReference type="InterPro" id="IPR019799">
    <property type="entry name" value="Glyco_hydro_22_CS"/>
</dbReference>
<dbReference type="Proteomes" id="UP000069940">
    <property type="component" value="Unassembled WGS sequence"/>
</dbReference>
<evidence type="ECO:0000256" key="3">
    <source>
        <dbReference type="ARBA" id="ARBA00022638"/>
    </source>
</evidence>
<dbReference type="EC" id="3.2.1.17" evidence="2"/>
<organism evidence="9 10">
    <name type="scientific">Aedes albopictus</name>
    <name type="common">Asian tiger mosquito</name>
    <name type="synonym">Stegomyia albopicta</name>
    <dbReference type="NCBI Taxonomy" id="7160"/>
    <lineage>
        <taxon>Eukaryota</taxon>
        <taxon>Metazoa</taxon>
        <taxon>Ecdysozoa</taxon>
        <taxon>Arthropoda</taxon>
        <taxon>Hexapoda</taxon>
        <taxon>Insecta</taxon>
        <taxon>Pterygota</taxon>
        <taxon>Neoptera</taxon>
        <taxon>Endopterygota</taxon>
        <taxon>Diptera</taxon>
        <taxon>Nematocera</taxon>
        <taxon>Culicoidea</taxon>
        <taxon>Culicidae</taxon>
        <taxon>Culicinae</taxon>
        <taxon>Aedini</taxon>
        <taxon>Aedes</taxon>
        <taxon>Stegomyia</taxon>
    </lineage>
</organism>
<reference evidence="10" key="1">
    <citation type="journal article" date="2015" name="Proc. Natl. Acad. Sci. U.S.A.">
        <title>Genome sequence of the Asian Tiger mosquito, Aedes albopictus, reveals insights into its biology, genetics, and evolution.</title>
        <authorList>
            <person name="Chen X.G."/>
            <person name="Jiang X."/>
            <person name="Gu J."/>
            <person name="Xu M."/>
            <person name="Wu Y."/>
            <person name="Deng Y."/>
            <person name="Zhang C."/>
            <person name="Bonizzoni M."/>
            <person name="Dermauw W."/>
            <person name="Vontas J."/>
            <person name="Armbruster P."/>
            <person name="Huang X."/>
            <person name="Yang Y."/>
            <person name="Zhang H."/>
            <person name="He W."/>
            <person name="Peng H."/>
            <person name="Liu Y."/>
            <person name="Wu K."/>
            <person name="Chen J."/>
            <person name="Lirakis M."/>
            <person name="Topalis P."/>
            <person name="Van Leeuwen T."/>
            <person name="Hall A.B."/>
            <person name="Jiang X."/>
            <person name="Thorpe C."/>
            <person name="Mueller R.L."/>
            <person name="Sun C."/>
            <person name="Waterhouse R.M."/>
            <person name="Yan G."/>
            <person name="Tu Z.J."/>
            <person name="Fang X."/>
            <person name="James A.A."/>
        </authorList>
    </citation>
    <scope>NUCLEOTIDE SEQUENCE [LARGE SCALE GENOMIC DNA]</scope>
    <source>
        <strain evidence="10">Foshan</strain>
    </source>
</reference>
<evidence type="ECO:0000256" key="6">
    <source>
        <dbReference type="RuleBase" id="RU004440"/>
    </source>
</evidence>
<dbReference type="GeneID" id="109430577"/>
<feature type="chain" id="PRO_5046685962" description="lysozyme" evidence="7">
    <location>
        <begin position="23"/>
        <end position="144"/>
    </location>
</feature>
<comment type="catalytic activity">
    <reaction evidence="1">
        <text>Hydrolysis of (1-&gt;4)-beta-linkages between N-acetylmuramic acid and N-acetyl-D-glucosamine residues in a peptidoglycan and between N-acetyl-D-glucosamine residues in chitodextrins.</text>
        <dbReference type="EC" id="3.2.1.17"/>
    </reaction>
</comment>
<dbReference type="InterPro" id="IPR000974">
    <property type="entry name" value="Glyco_hydro_22_lys"/>
</dbReference>
<evidence type="ECO:0000256" key="4">
    <source>
        <dbReference type="ARBA" id="ARBA00023157"/>
    </source>
</evidence>
<dbReference type="Pfam" id="PF00062">
    <property type="entry name" value="Lys"/>
    <property type="match status" value="1"/>
</dbReference>
<evidence type="ECO:0000256" key="2">
    <source>
        <dbReference type="ARBA" id="ARBA00012732"/>
    </source>
</evidence>
<evidence type="ECO:0000259" key="8">
    <source>
        <dbReference type="PROSITE" id="PS00128"/>
    </source>
</evidence>
<dbReference type="InterPro" id="IPR023346">
    <property type="entry name" value="Lysozyme-like_dom_sf"/>
</dbReference>
<keyword evidence="5" id="KW-0326">Glycosidase</keyword>
<dbReference type="RefSeq" id="XP_019562191.1">
    <property type="nucleotide sequence ID" value="XM_019706646.3"/>
</dbReference>
<dbReference type="EnsemblMetazoa" id="AALFPA23_019533.R28735">
    <property type="protein sequence ID" value="AALFPA23_019533.P28735"/>
    <property type="gene ID" value="AALFPA23_019533"/>
</dbReference>
<keyword evidence="4" id="KW-1015">Disulfide bond</keyword>
<keyword evidence="10" id="KW-1185">Reference proteome</keyword>
<dbReference type="InterPro" id="IPR001916">
    <property type="entry name" value="Glyco_hydro_22"/>
</dbReference>
<feature type="signal peptide" evidence="7">
    <location>
        <begin position="1"/>
        <end position="22"/>
    </location>
</feature>
<dbReference type="PRINTS" id="PR00137">
    <property type="entry name" value="LYSOZYME"/>
</dbReference>
<reference evidence="9" key="2">
    <citation type="submission" date="2025-05" db="UniProtKB">
        <authorList>
            <consortium name="EnsemblMetazoa"/>
        </authorList>
    </citation>
    <scope>IDENTIFICATION</scope>
    <source>
        <strain evidence="9">Foshan</strain>
    </source>
</reference>
<dbReference type="PROSITE" id="PS00128">
    <property type="entry name" value="GLYCOSYL_HYDROL_F22_1"/>
    <property type="match status" value="1"/>
</dbReference>
<keyword evidence="3" id="KW-0081">Bacteriolytic enzyme</keyword>
<dbReference type="PRINTS" id="PR00135">
    <property type="entry name" value="LYZLACT"/>
</dbReference>
<name>A0ABM1ZL42_AEDAL</name>
<evidence type="ECO:0000313" key="10">
    <source>
        <dbReference type="Proteomes" id="UP000069940"/>
    </source>
</evidence>
<keyword evidence="3" id="KW-0929">Antimicrobial</keyword>
<evidence type="ECO:0000256" key="7">
    <source>
        <dbReference type="SAM" id="SignalP"/>
    </source>
</evidence>
<comment type="similarity">
    <text evidence="6">Belongs to the glycosyl hydrolase 22 family.</text>
</comment>
<dbReference type="Gene3D" id="1.10.530.10">
    <property type="match status" value="1"/>
</dbReference>
<dbReference type="PANTHER" id="PTHR11407">
    <property type="entry name" value="LYSOZYME C"/>
    <property type="match status" value="1"/>
</dbReference>